<accession>A0ABV5GL85</accession>
<reference evidence="5 6" key="1">
    <citation type="submission" date="2024-09" db="EMBL/GenBank/DDBJ databases">
        <authorList>
            <person name="Sun Q."/>
            <person name="Mori K."/>
        </authorList>
    </citation>
    <scope>NUCLEOTIDE SEQUENCE [LARGE SCALE GENOMIC DNA]</scope>
    <source>
        <strain evidence="5 6">CECT 7955</strain>
    </source>
</reference>
<proteinExistence type="predicted"/>
<evidence type="ECO:0000256" key="4">
    <source>
        <dbReference type="ARBA" id="ARBA00023002"/>
    </source>
</evidence>
<keyword evidence="4" id="KW-0560">Oxidoreductase</keyword>
<comment type="caution">
    <text evidence="5">The sequence shown here is derived from an EMBL/GenBank/DDBJ whole genome shotgun (WGS) entry which is preliminary data.</text>
</comment>
<organism evidence="5 6">
    <name type="scientific">Flavobacterium jumunjinense</name>
    <dbReference type="NCBI Taxonomy" id="998845"/>
    <lineage>
        <taxon>Bacteria</taxon>
        <taxon>Pseudomonadati</taxon>
        <taxon>Bacteroidota</taxon>
        <taxon>Flavobacteriia</taxon>
        <taxon>Flavobacteriales</taxon>
        <taxon>Flavobacteriaceae</taxon>
        <taxon>Flavobacterium</taxon>
    </lineage>
</organism>
<dbReference type="Gene3D" id="3.50.50.60">
    <property type="entry name" value="FAD/NAD(P)-binding domain"/>
    <property type="match status" value="1"/>
</dbReference>
<keyword evidence="2" id="KW-0285">Flavoprotein</keyword>
<dbReference type="RefSeq" id="WP_236458364.1">
    <property type="nucleotide sequence ID" value="NZ_CBCSGE010000009.1"/>
</dbReference>
<evidence type="ECO:0000256" key="3">
    <source>
        <dbReference type="ARBA" id="ARBA00022827"/>
    </source>
</evidence>
<dbReference type="InterPro" id="IPR036188">
    <property type="entry name" value="FAD/NAD-bd_sf"/>
</dbReference>
<dbReference type="EMBL" id="JBHMEY010000014">
    <property type="protein sequence ID" value="MFB9096144.1"/>
    <property type="molecule type" value="Genomic_DNA"/>
</dbReference>
<name>A0ABV5GL85_9FLAO</name>
<keyword evidence="3" id="KW-0274">FAD</keyword>
<dbReference type="Proteomes" id="UP001589607">
    <property type="component" value="Unassembled WGS sequence"/>
</dbReference>
<gene>
    <name evidence="5" type="ORF">ACFFVF_06430</name>
</gene>
<evidence type="ECO:0008006" key="7">
    <source>
        <dbReference type="Google" id="ProtNLM"/>
    </source>
</evidence>
<evidence type="ECO:0000256" key="2">
    <source>
        <dbReference type="ARBA" id="ARBA00022630"/>
    </source>
</evidence>
<evidence type="ECO:0000313" key="6">
    <source>
        <dbReference type="Proteomes" id="UP001589607"/>
    </source>
</evidence>
<evidence type="ECO:0000313" key="5">
    <source>
        <dbReference type="EMBL" id="MFB9096144.1"/>
    </source>
</evidence>
<dbReference type="SUPFAM" id="SSF51905">
    <property type="entry name" value="FAD/NAD(P)-binding domain"/>
    <property type="match status" value="1"/>
</dbReference>
<keyword evidence="6" id="KW-1185">Reference proteome</keyword>
<dbReference type="PANTHER" id="PTHR10961">
    <property type="entry name" value="PEROXISOMAL SARCOSINE OXIDASE"/>
    <property type="match status" value="1"/>
</dbReference>
<evidence type="ECO:0000256" key="1">
    <source>
        <dbReference type="ARBA" id="ARBA00001974"/>
    </source>
</evidence>
<comment type="cofactor">
    <cofactor evidence="1">
        <name>FAD</name>
        <dbReference type="ChEBI" id="CHEBI:57692"/>
    </cofactor>
</comment>
<dbReference type="PANTHER" id="PTHR10961:SF7">
    <property type="entry name" value="FAD DEPENDENT OXIDOREDUCTASE DOMAIN-CONTAINING PROTEIN"/>
    <property type="match status" value="1"/>
</dbReference>
<sequence>MRKNESHYKVIVVGEGAMGLISAYQLNNREVKTLVLEQFTFKNQLGSLAGVSRQFRIPYLDADILFSGLKNI</sequence>
<protein>
    <recommendedName>
        <fullName evidence="7">FAD dependent oxidoreductase</fullName>
    </recommendedName>
</protein>
<dbReference type="InterPro" id="IPR045170">
    <property type="entry name" value="MTOX"/>
</dbReference>